<evidence type="ECO:0000259" key="2">
    <source>
        <dbReference type="PROSITE" id="PS50011"/>
    </source>
</evidence>
<evidence type="ECO:0000313" key="3">
    <source>
        <dbReference type="EMBL" id="MFC7302786.1"/>
    </source>
</evidence>
<dbReference type="EMBL" id="JBHTCF010000001">
    <property type="protein sequence ID" value="MFC7302786.1"/>
    <property type="molecule type" value="Genomic_DNA"/>
</dbReference>
<proteinExistence type="predicted"/>
<accession>A0ABW2JA03</accession>
<dbReference type="SUPFAM" id="SSF52540">
    <property type="entry name" value="P-loop containing nucleoside triphosphate hydrolases"/>
    <property type="match status" value="1"/>
</dbReference>
<comment type="caution">
    <text evidence="3">The sequence shown here is derived from an EMBL/GenBank/DDBJ whole genome shotgun (WGS) entry which is preliminary data.</text>
</comment>
<dbReference type="RefSeq" id="WP_381825340.1">
    <property type="nucleotide sequence ID" value="NZ_JBHTCF010000001.1"/>
</dbReference>
<organism evidence="3 4">
    <name type="scientific">Streptomyces monticola</name>
    <dbReference type="NCBI Taxonomy" id="2666263"/>
    <lineage>
        <taxon>Bacteria</taxon>
        <taxon>Bacillati</taxon>
        <taxon>Actinomycetota</taxon>
        <taxon>Actinomycetes</taxon>
        <taxon>Kitasatosporales</taxon>
        <taxon>Streptomycetaceae</taxon>
        <taxon>Streptomyces</taxon>
    </lineage>
</organism>
<feature type="region of interest" description="Disordered" evidence="1">
    <location>
        <begin position="1"/>
        <end position="22"/>
    </location>
</feature>
<dbReference type="InterPro" id="IPR027417">
    <property type="entry name" value="P-loop_NTPase"/>
</dbReference>
<dbReference type="PROSITE" id="PS50011">
    <property type="entry name" value="PROTEIN_KINASE_DOM"/>
    <property type="match status" value="1"/>
</dbReference>
<evidence type="ECO:0000313" key="4">
    <source>
        <dbReference type="Proteomes" id="UP001596523"/>
    </source>
</evidence>
<feature type="compositionally biased region" description="Basic and acidic residues" evidence="1">
    <location>
        <begin position="316"/>
        <end position="325"/>
    </location>
</feature>
<sequence>MTSGAERAAMDGTAVPGGTDELEFRTHKEEPVRFAARFGADRPVPGREPLLARKVVLASGWSVLQYRLPLSAQGNASAYAALEREVSAAVAVERRFESDRYVELFTRVIGFDLEAAEPFVLYRVPDGAPVAGRQGALTVEEQHQVLTQLTLAVRLLEDLGLVHRAITPHSVRWDGTHIRLAEPGHALRTGEPREAFGAAPWSAPEQRSGTGVADPRDDLWSVAQLMYFLLAGRPGPADGPPPDLPEFRRLAALEGSGAFAPLAAARPAPAELMRLLNAPDPLLSAPPGADPLARSRGEYDSQIAVKRGRLGLDGVRQGEPEEPVRSRRGLRSLFGSGTAVDSAGAPADTTARPAPRPTLCPHCLLPIAYDESRLFTPNAKNELKPLDLSGERRPMHRQDALRKAVQQCPYGQGVDEHYLPVPYLTNGEPLTIAMVGSSTVGKTHLLAAILGEIEQGGLEPYGLKCLPLSPGDHRRFLRDQVQPLRQGQVLKPTVETQFARFADGLLVSGHGRTRPVLFFDLAGEDLTRHDDVTTFLMGMGAFIFVLDPLRSLQLPRLAPLRERWDVTLRDLGDEAFNTVLGRIPRTGRYVDAAAAIALNKSDLVRFDPSVDRWLGRALPPRIDAGALRAESRDAYAFVRHYGSQAWLRPFDDCSRCTLHFVAATGGQAKGDVYPHGVRPRRVLAPLLSIFAMAGLLPGVDLGEVGL</sequence>
<feature type="region of interest" description="Disordered" evidence="1">
    <location>
        <begin position="313"/>
        <end position="356"/>
    </location>
</feature>
<dbReference type="InterPro" id="IPR000719">
    <property type="entry name" value="Prot_kinase_dom"/>
</dbReference>
<keyword evidence="4" id="KW-1185">Reference proteome</keyword>
<dbReference type="SUPFAM" id="SSF56112">
    <property type="entry name" value="Protein kinase-like (PK-like)"/>
    <property type="match status" value="1"/>
</dbReference>
<dbReference type="InterPro" id="IPR011009">
    <property type="entry name" value="Kinase-like_dom_sf"/>
</dbReference>
<feature type="domain" description="Protein kinase" evidence="2">
    <location>
        <begin position="1"/>
        <end position="365"/>
    </location>
</feature>
<evidence type="ECO:0000256" key="1">
    <source>
        <dbReference type="SAM" id="MobiDB-lite"/>
    </source>
</evidence>
<reference evidence="4" key="1">
    <citation type="journal article" date="2019" name="Int. J. Syst. Evol. Microbiol.">
        <title>The Global Catalogue of Microorganisms (GCM) 10K type strain sequencing project: providing services to taxonomists for standard genome sequencing and annotation.</title>
        <authorList>
            <consortium name="The Broad Institute Genomics Platform"/>
            <consortium name="The Broad Institute Genome Sequencing Center for Infectious Disease"/>
            <person name="Wu L."/>
            <person name="Ma J."/>
        </authorList>
    </citation>
    <scope>NUCLEOTIDE SEQUENCE [LARGE SCALE GENOMIC DNA]</scope>
    <source>
        <strain evidence="4">SYNS20</strain>
    </source>
</reference>
<name>A0ABW2JA03_9ACTN</name>
<gene>
    <name evidence="3" type="ORF">ACFQVC_00970</name>
</gene>
<dbReference type="Proteomes" id="UP001596523">
    <property type="component" value="Unassembled WGS sequence"/>
</dbReference>
<dbReference type="Gene3D" id="1.10.510.10">
    <property type="entry name" value="Transferase(Phosphotransferase) domain 1"/>
    <property type="match status" value="1"/>
</dbReference>
<protein>
    <recommendedName>
        <fullName evidence="2">Protein kinase domain-containing protein</fullName>
    </recommendedName>
</protein>